<proteinExistence type="predicted"/>
<dbReference type="Proteomes" id="UP000321110">
    <property type="component" value="Unassembled WGS sequence"/>
</dbReference>
<evidence type="ECO:0000313" key="2">
    <source>
        <dbReference type="EMBL" id="TXI34030.1"/>
    </source>
</evidence>
<name>A0A5C7W9D1_AQUAC</name>
<dbReference type="AlphaFoldDB" id="A0A5C7W9D1"/>
<feature type="transmembrane region" description="Helical" evidence="1">
    <location>
        <begin position="28"/>
        <end position="51"/>
    </location>
</feature>
<keyword evidence="1" id="KW-1133">Transmembrane helix</keyword>
<evidence type="ECO:0000313" key="3">
    <source>
        <dbReference type="Proteomes" id="UP000321110"/>
    </source>
</evidence>
<gene>
    <name evidence="2" type="ORF">E6Q69_05000</name>
</gene>
<protein>
    <submittedName>
        <fullName evidence="2">Uncharacterized protein</fullName>
    </submittedName>
</protein>
<feature type="transmembrane region" description="Helical" evidence="1">
    <location>
        <begin position="5"/>
        <end position="22"/>
    </location>
</feature>
<evidence type="ECO:0000256" key="1">
    <source>
        <dbReference type="SAM" id="Phobius"/>
    </source>
</evidence>
<dbReference type="EMBL" id="SSFO01000083">
    <property type="protein sequence ID" value="TXI34030.1"/>
    <property type="molecule type" value="Genomic_DNA"/>
</dbReference>
<accession>A0A5C7W9D1</accession>
<reference evidence="2 3" key="1">
    <citation type="submission" date="2018-09" db="EMBL/GenBank/DDBJ databases">
        <title>Metagenome Assembled Genomes from an Advanced Water Purification Facility.</title>
        <authorList>
            <person name="Stamps B.W."/>
            <person name="Spear J.R."/>
        </authorList>
    </citation>
    <scope>NUCLEOTIDE SEQUENCE [LARGE SCALE GENOMIC DNA]</scope>
    <source>
        <strain evidence="2">Bin_52_1</strain>
    </source>
</reference>
<keyword evidence="1" id="KW-0472">Membrane</keyword>
<sequence>MQHWLIISSLIIAGLFIAWSTYNAGLRYYAAAIGVLVTLGYLLVGFGFHWAGWPLIAASAPVVLLSRNAMRTYKVGPFAETSDKAKS</sequence>
<organism evidence="2 3">
    <name type="scientific">Aquipseudomonas alcaligenes</name>
    <name type="common">Pseudomonas alcaligenes</name>
    <dbReference type="NCBI Taxonomy" id="43263"/>
    <lineage>
        <taxon>Bacteria</taxon>
        <taxon>Pseudomonadati</taxon>
        <taxon>Pseudomonadota</taxon>
        <taxon>Gammaproteobacteria</taxon>
        <taxon>Pseudomonadales</taxon>
        <taxon>Pseudomonadaceae</taxon>
        <taxon>Aquipseudomonas</taxon>
    </lineage>
</organism>
<comment type="caution">
    <text evidence="2">The sequence shown here is derived from an EMBL/GenBank/DDBJ whole genome shotgun (WGS) entry which is preliminary data.</text>
</comment>
<keyword evidence="1" id="KW-0812">Transmembrane</keyword>